<evidence type="ECO:0000313" key="1">
    <source>
        <dbReference type="EMBL" id="KER18181.1"/>
    </source>
</evidence>
<dbReference type="STRING" id="6198.A0A074YTT2"/>
<dbReference type="Proteomes" id="UP000054324">
    <property type="component" value="Unassembled WGS sequence"/>
</dbReference>
<feature type="non-terminal residue" evidence="1">
    <location>
        <position position="139"/>
    </location>
</feature>
<dbReference type="AlphaFoldDB" id="A0A074YTT2"/>
<proteinExistence type="predicted"/>
<keyword evidence="2" id="KW-1185">Reference proteome</keyword>
<dbReference type="RefSeq" id="XP_009178072.1">
    <property type="nucleotide sequence ID" value="XM_009179808.1"/>
</dbReference>
<dbReference type="CTD" id="20330403"/>
<accession>A0A074YTT2</accession>
<sequence>MPKATGKPHVSADVQAAFPKEDKVHGADMKKSTVPNHTGLQKHLLIPNPPRDLPQLKKVLNERGFSVEQLEPLNLRVAVATVSTNSDMKNLLSSEKALSVDGKTVHFLLVEGSSDAIAHLTPETSESLFITGIPKFVTM</sequence>
<dbReference type="OrthoDB" id="6267411at2759"/>
<dbReference type="GeneID" id="20330403"/>
<name>A0A074YTT2_OPIVI</name>
<reference evidence="1 2" key="1">
    <citation type="submission" date="2013-11" db="EMBL/GenBank/DDBJ databases">
        <title>Opisthorchis viverrini - life in the bile duct.</title>
        <authorList>
            <person name="Young N.D."/>
            <person name="Nagarajan N."/>
            <person name="Lin S.J."/>
            <person name="Korhonen P.K."/>
            <person name="Jex A.R."/>
            <person name="Hall R.S."/>
            <person name="Safavi-Hemami H."/>
            <person name="Kaewkong W."/>
            <person name="Bertrand D."/>
            <person name="Gao S."/>
            <person name="Seet Q."/>
            <person name="Wongkham S."/>
            <person name="Teh B.T."/>
            <person name="Wongkham C."/>
            <person name="Intapan P.M."/>
            <person name="Maleewong W."/>
            <person name="Yang X."/>
            <person name="Hu M."/>
            <person name="Wang Z."/>
            <person name="Hofmann A."/>
            <person name="Sternberg P.W."/>
            <person name="Tan P."/>
            <person name="Wang J."/>
            <person name="Gasser R.B."/>
        </authorList>
    </citation>
    <scope>NUCLEOTIDE SEQUENCE [LARGE SCALE GENOMIC DNA]</scope>
</reference>
<dbReference type="KEGG" id="ovi:T265_16238"/>
<protein>
    <submittedName>
        <fullName evidence="1">Uncharacterized protein</fullName>
    </submittedName>
</protein>
<dbReference type="EMBL" id="KL607133">
    <property type="protein sequence ID" value="KER18181.1"/>
    <property type="molecule type" value="Genomic_DNA"/>
</dbReference>
<organism evidence="1 2">
    <name type="scientific">Opisthorchis viverrini</name>
    <name type="common">Southeast Asian liver fluke</name>
    <dbReference type="NCBI Taxonomy" id="6198"/>
    <lineage>
        <taxon>Eukaryota</taxon>
        <taxon>Metazoa</taxon>
        <taxon>Spiralia</taxon>
        <taxon>Lophotrochozoa</taxon>
        <taxon>Platyhelminthes</taxon>
        <taxon>Trematoda</taxon>
        <taxon>Digenea</taxon>
        <taxon>Opisthorchiida</taxon>
        <taxon>Opisthorchiata</taxon>
        <taxon>Opisthorchiidae</taxon>
        <taxon>Opisthorchis</taxon>
    </lineage>
</organism>
<gene>
    <name evidence="1" type="ORF">T265_16238</name>
</gene>
<evidence type="ECO:0000313" key="2">
    <source>
        <dbReference type="Proteomes" id="UP000054324"/>
    </source>
</evidence>